<keyword evidence="3 8" id="KW-0813">Transport</keyword>
<evidence type="ECO:0000256" key="8">
    <source>
        <dbReference type="PIRNR" id="PIRNR037778"/>
    </source>
</evidence>
<evidence type="ECO:0000256" key="5">
    <source>
        <dbReference type="ARBA" id="ARBA00022692"/>
    </source>
</evidence>
<keyword evidence="7 8" id="KW-0472">Membrane</keyword>
<comment type="caution">
    <text evidence="10">The sequence shown here is derived from an EMBL/GenBank/DDBJ whole genome shotgun (WGS) entry which is preliminary data.</text>
</comment>
<evidence type="ECO:0000256" key="1">
    <source>
        <dbReference type="ARBA" id="ARBA00004651"/>
    </source>
</evidence>
<evidence type="ECO:0000256" key="2">
    <source>
        <dbReference type="ARBA" id="ARBA00005540"/>
    </source>
</evidence>
<name>A0A949K6K4_9FIRM</name>
<dbReference type="PANTHER" id="PTHR38438">
    <property type="entry name" value="RIBOFLAVIN TRANSPORTER RIBU"/>
    <property type="match status" value="1"/>
</dbReference>
<dbReference type="AlphaFoldDB" id="A0A949K6K4"/>
<evidence type="ECO:0000256" key="4">
    <source>
        <dbReference type="ARBA" id="ARBA00022475"/>
    </source>
</evidence>
<feature type="transmembrane region" description="Helical" evidence="9">
    <location>
        <begin position="192"/>
        <end position="212"/>
    </location>
</feature>
<dbReference type="Pfam" id="PF12822">
    <property type="entry name" value="ECF_trnsprt"/>
    <property type="match status" value="1"/>
</dbReference>
<keyword evidence="6 9" id="KW-1133">Transmembrane helix</keyword>
<dbReference type="PIRSF" id="PIRSF037778">
    <property type="entry name" value="UCP037778_transp_RibU"/>
    <property type="match status" value="1"/>
</dbReference>
<dbReference type="EMBL" id="JAHQCW010000037">
    <property type="protein sequence ID" value="MBU9738561.1"/>
    <property type="molecule type" value="Genomic_DNA"/>
</dbReference>
<keyword evidence="4 8" id="KW-1003">Cell membrane</keyword>
<evidence type="ECO:0000256" key="6">
    <source>
        <dbReference type="ARBA" id="ARBA00022989"/>
    </source>
</evidence>
<organism evidence="10 11">
    <name type="scientific">Diplocloster agilis</name>
    <dbReference type="NCBI Taxonomy" id="2850323"/>
    <lineage>
        <taxon>Bacteria</taxon>
        <taxon>Bacillati</taxon>
        <taxon>Bacillota</taxon>
        <taxon>Clostridia</taxon>
        <taxon>Lachnospirales</taxon>
        <taxon>Lachnospiraceae</taxon>
        <taxon>Diplocloster</taxon>
    </lineage>
</organism>
<dbReference type="PANTHER" id="PTHR38438:SF1">
    <property type="entry name" value="RIBOFLAVIN TRANSPORTER RIBU"/>
    <property type="match status" value="1"/>
</dbReference>
<sequence length="216" mass="23041">MNVRTKKLTTVAMLCAIAYLVMVIGRIPVVLFLKYDPKDVIITMGGFMFGPIASLAISVIVSLVEMFTVSDTGLIGCIMNILSSCSFACTAAVIYKKKHTVGGAVGGLAVGLVLMTGIMLLWNYFVTPIYMGYPREAVAELLVPAFLPFNLLKGGLNAAITMLIYKPLVTALRKARLIPESTGHSSKRSGKIGIVLVSGLVLVSCILLVLVMKGVL</sequence>
<evidence type="ECO:0000313" key="10">
    <source>
        <dbReference type="EMBL" id="MBU9738561.1"/>
    </source>
</evidence>
<feature type="transmembrane region" description="Helical" evidence="9">
    <location>
        <begin position="73"/>
        <end position="94"/>
    </location>
</feature>
<feature type="transmembrane region" description="Helical" evidence="9">
    <location>
        <begin position="12"/>
        <end position="33"/>
    </location>
</feature>
<evidence type="ECO:0000256" key="3">
    <source>
        <dbReference type="ARBA" id="ARBA00022448"/>
    </source>
</evidence>
<comment type="similarity">
    <text evidence="2 8">Belongs to the prokaryotic riboflavin transporter (P-RFT) (TC 2.A.87) family.</text>
</comment>
<dbReference type="GO" id="GO:0032217">
    <property type="term" value="F:riboflavin transmembrane transporter activity"/>
    <property type="evidence" value="ECO:0007669"/>
    <property type="project" value="UniProtKB-UniRule"/>
</dbReference>
<dbReference type="Proteomes" id="UP000712157">
    <property type="component" value="Unassembled WGS sequence"/>
</dbReference>
<comment type="function">
    <text evidence="8">Probably a riboflavin-binding protein that interacts with the energy-coupling factor (ECF) ABC-transporter complex.</text>
</comment>
<feature type="transmembrane region" description="Helical" evidence="9">
    <location>
        <begin position="40"/>
        <end position="61"/>
    </location>
</feature>
<dbReference type="RefSeq" id="WP_158343059.1">
    <property type="nucleotide sequence ID" value="NZ_JAHQCW010000037.1"/>
</dbReference>
<protein>
    <recommendedName>
        <fullName evidence="8">Riboflavin transporter</fullName>
    </recommendedName>
</protein>
<evidence type="ECO:0000256" key="9">
    <source>
        <dbReference type="SAM" id="Phobius"/>
    </source>
</evidence>
<feature type="transmembrane region" description="Helical" evidence="9">
    <location>
        <begin position="145"/>
        <end position="165"/>
    </location>
</feature>
<reference evidence="10" key="1">
    <citation type="submission" date="2021-06" db="EMBL/GenBank/DDBJ databases">
        <title>Description of novel taxa of the family Lachnospiraceae.</title>
        <authorList>
            <person name="Chaplin A.V."/>
            <person name="Sokolova S.R."/>
            <person name="Pikina A.P."/>
            <person name="Korzhanova M."/>
            <person name="Belova V."/>
            <person name="Korostin D."/>
            <person name="Efimov B.A."/>
        </authorList>
    </citation>
    <scope>NUCLEOTIDE SEQUENCE</scope>
    <source>
        <strain evidence="10">ASD5720</strain>
    </source>
</reference>
<comment type="subcellular location">
    <subcellularLocation>
        <location evidence="1">Cell membrane</location>
        <topology evidence="1">Multi-pass membrane protein</topology>
    </subcellularLocation>
</comment>
<dbReference type="Gene3D" id="1.10.1760.20">
    <property type="match status" value="1"/>
</dbReference>
<evidence type="ECO:0000256" key="7">
    <source>
        <dbReference type="ARBA" id="ARBA00023136"/>
    </source>
</evidence>
<evidence type="ECO:0000313" key="11">
    <source>
        <dbReference type="Proteomes" id="UP000712157"/>
    </source>
</evidence>
<accession>A0A949K6K4</accession>
<dbReference type="GO" id="GO:0005886">
    <property type="term" value="C:plasma membrane"/>
    <property type="evidence" value="ECO:0007669"/>
    <property type="project" value="UniProtKB-SubCell"/>
</dbReference>
<keyword evidence="5 9" id="KW-0812">Transmembrane</keyword>
<proteinExistence type="inferred from homology"/>
<dbReference type="InterPro" id="IPR024529">
    <property type="entry name" value="ECF_trnsprt_substrate-spec"/>
</dbReference>
<dbReference type="InterPro" id="IPR025720">
    <property type="entry name" value="RibU"/>
</dbReference>
<keyword evidence="11" id="KW-1185">Reference proteome</keyword>
<gene>
    <name evidence="10" type="ORF">KTH89_18630</name>
</gene>
<feature type="transmembrane region" description="Helical" evidence="9">
    <location>
        <begin position="101"/>
        <end position="125"/>
    </location>
</feature>